<evidence type="ECO:0000256" key="2">
    <source>
        <dbReference type="SAM" id="MobiDB-lite"/>
    </source>
</evidence>
<protein>
    <recommendedName>
        <fullName evidence="1">Co-chaperone protein p23</fullName>
    </recommendedName>
</protein>
<evidence type="ECO:0000256" key="1">
    <source>
        <dbReference type="RuleBase" id="RU369032"/>
    </source>
</evidence>
<accession>A0AAP0I8E0</accession>
<evidence type="ECO:0000313" key="3">
    <source>
        <dbReference type="EMBL" id="KAK9110579.1"/>
    </source>
</evidence>
<proteinExistence type="inferred from homology"/>
<comment type="similarity">
    <text evidence="1">Belongs to the p23/wos2 family.</text>
</comment>
<evidence type="ECO:0000313" key="4">
    <source>
        <dbReference type="Proteomes" id="UP001417504"/>
    </source>
</evidence>
<dbReference type="AlphaFoldDB" id="A0AAP0I8E0"/>
<dbReference type="GO" id="GO:0005634">
    <property type="term" value="C:nucleus"/>
    <property type="evidence" value="ECO:0007669"/>
    <property type="project" value="UniProtKB-SubCell"/>
</dbReference>
<reference evidence="3 4" key="1">
    <citation type="submission" date="2024-01" db="EMBL/GenBank/DDBJ databases">
        <title>Genome assemblies of Stephania.</title>
        <authorList>
            <person name="Yang L."/>
        </authorList>
    </citation>
    <scope>NUCLEOTIDE SEQUENCE [LARGE SCALE GENOMIC DNA]</scope>
    <source>
        <strain evidence="3">QJT</strain>
        <tissue evidence="3">Leaf</tissue>
    </source>
</reference>
<dbReference type="GO" id="GO:0006457">
    <property type="term" value="P:protein folding"/>
    <property type="evidence" value="ECO:0007669"/>
    <property type="project" value="TreeGrafter"/>
</dbReference>
<feature type="region of interest" description="Disordered" evidence="2">
    <location>
        <begin position="1"/>
        <end position="33"/>
    </location>
</feature>
<keyword evidence="1" id="KW-0143">Chaperone</keyword>
<dbReference type="GO" id="GO:0005829">
    <property type="term" value="C:cytosol"/>
    <property type="evidence" value="ECO:0007669"/>
    <property type="project" value="TreeGrafter"/>
</dbReference>
<dbReference type="PANTHER" id="PTHR22932:SF11">
    <property type="entry name" value="CO-CHAPERONE PROTEIN P23"/>
    <property type="match status" value="1"/>
</dbReference>
<dbReference type="PANTHER" id="PTHR22932">
    <property type="entry name" value="TELOMERASE-BINDING PROTEIN P23 HSP90 CO-CHAPERONE"/>
    <property type="match status" value="1"/>
</dbReference>
<dbReference type="EMBL" id="JBBNAE010000007">
    <property type="protein sequence ID" value="KAK9110579.1"/>
    <property type="molecule type" value="Genomic_DNA"/>
</dbReference>
<comment type="caution">
    <text evidence="3">The sequence shown here is derived from an EMBL/GenBank/DDBJ whole genome shotgun (WGS) entry which is preliminary data.</text>
</comment>
<dbReference type="Proteomes" id="UP001417504">
    <property type="component" value="Unassembled WGS sequence"/>
</dbReference>
<dbReference type="Gene3D" id="4.10.1000.10">
    <property type="entry name" value="Zinc finger, CCCH-type"/>
    <property type="match status" value="1"/>
</dbReference>
<dbReference type="SUPFAM" id="SSF49764">
    <property type="entry name" value="HSP20-like chaperones"/>
    <property type="match status" value="1"/>
</dbReference>
<feature type="region of interest" description="Disordered" evidence="2">
    <location>
        <begin position="323"/>
        <end position="346"/>
    </location>
</feature>
<keyword evidence="1" id="KW-0539">Nucleus</keyword>
<comment type="subcellular location">
    <subcellularLocation>
        <location evidence="1">Cytoplasm</location>
    </subcellularLocation>
    <subcellularLocation>
        <location evidence="1">Nucleus</location>
    </subcellularLocation>
</comment>
<dbReference type="InterPro" id="IPR008978">
    <property type="entry name" value="HSP20-like_chaperone"/>
</dbReference>
<keyword evidence="4" id="KW-1185">Reference proteome</keyword>
<comment type="subunit">
    <text evidence="1">Interacts with HSP90 in an ATP-dependent manner.</text>
</comment>
<organism evidence="3 4">
    <name type="scientific">Stephania japonica</name>
    <dbReference type="NCBI Taxonomy" id="461633"/>
    <lineage>
        <taxon>Eukaryota</taxon>
        <taxon>Viridiplantae</taxon>
        <taxon>Streptophyta</taxon>
        <taxon>Embryophyta</taxon>
        <taxon>Tracheophyta</taxon>
        <taxon>Spermatophyta</taxon>
        <taxon>Magnoliopsida</taxon>
        <taxon>Ranunculales</taxon>
        <taxon>Menispermaceae</taxon>
        <taxon>Menispermoideae</taxon>
        <taxon>Cissampelideae</taxon>
        <taxon>Stephania</taxon>
    </lineage>
</organism>
<gene>
    <name evidence="3" type="ORF">Sjap_018639</name>
</gene>
<sequence>MDSFSYKMKESKSSSSPIDRHRHSQIPASNPLTVDTSSSVLRYSRSAAMAIARGCLSATNPGGKLHQLILQNQADLGSNSRGSSSSLSPLSAIENLESPLKRSSSQLFPSSLKVKEDVLVMDGILLGSSPRGRARAILDSCPSPMGTNSSSHFKTEICSTWENSGSCHCGSKCQVFKAQVTPGSSSKRIYHVTASTETAKPGNMQEEGQWVVVSRPAALPDNWSPADDGIKILHPASQGPPSREAVDGFIDKALSGAVSVTQRPRGKKAFDNNGMQESKASDCSRNMCYLIQKVEKKWWSRLWKQGRKPVFLSVDWDKWVDEDDEQEDKYEIDTEEEKAEAVGTTS</sequence>
<keyword evidence="1" id="KW-0963">Cytoplasm</keyword>
<dbReference type="Gene3D" id="2.60.40.790">
    <property type="match status" value="1"/>
</dbReference>
<dbReference type="GO" id="GO:0051131">
    <property type="term" value="P:chaperone-mediated protein complex assembly"/>
    <property type="evidence" value="ECO:0007669"/>
    <property type="project" value="TreeGrafter"/>
</dbReference>
<dbReference type="GO" id="GO:0051879">
    <property type="term" value="F:Hsp90 protein binding"/>
    <property type="evidence" value="ECO:0007669"/>
    <property type="project" value="UniProtKB-UniRule"/>
</dbReference>
<dbReference type="InterPro" id="IPR045250">
    <property type="entry name" value="p23-like"/>
</dbReference>
<feature type="compositionally biased region" description="Acidic residues" evidence="2">
    <location>
        <begin position="323"/>
        <end position="338"/>
    </location>
</feature>
<dbReference type="GO" id="GO:0051087">
    <property type="term" value="F:protein-folding chaperone binding"/>
    <property type="evidence" value="ECO:0007669"/>
    <property type="project" value="TreeGrafter"/>
</dbReference>
<name>A0AAP0I8E0_9MAGN</name>
<comment type="function">
    <text evidence="1">Acts as a co-chaperone for HSP90.</text>
</comment>